<feature type="repeat" description="WD" evidence="6">
    <location>
        <begin position="115"/>
        <end position="150"/>
    </location>
</feature>
<dbReference type="PANTHER" id="PTHR19848">
    <property type="entry name" value="WD40 REPEAT PROTEIN"/>
    <property type="match status" value="1"/>
</dbReference>
<dbReference type="PRINTS" id="PR00320">
    <property type="entry name" value="GPROTEINBRPT"/>
</dbReference>
<dbReference type="AlphaFoldDB" id="A0A383VFL0"/>
<comment type="subcellular location">
    <subcellularLocation>
        <location evidence="1">Nucleus</location>
        <location evidence="1">Nucleolus</location>
    </subcellularLocation>
</comment>
<evidence type="ECO:0000256" key="5">
    <source>
        <dbReference type="ARBA" id="ARBA00061016"/>
    </source>
</evidence>
<dbReference type="SUPFAM" id="SSF50998">
    <property type="entry name" value="Quinoprotein alcohol dehydrogenase-like"/>
    <property type="match status" value="1"/>
</dbReference>
<dbReference type="InterPro" id="IPR001680">
    <property type="entry name" value="WD40_rpt"/>
</dbReference>
<dbReference type="PANTHER" id="PTHR19848:SF0">
    <property type="entry name" value="NOTCHLESS PROTEIN HOMOLOG 1"/>
    <property type="match status" value="1"/>
</dbReference>
<dbReference type="Gene3D" id="2.130.10.10">
    <property type="entry name" value="YVTN repeat-like/Quinoprotein amine dehydrogenase"/>
    <property type="match status" value="1"/>
</dbReference>
<dbReference type="EMBL" id="FNXT01000339">
    <property type="protein sequence ID" value="SZX63723.1"/>
    <property type="molecule type" value="Genomic_DNA"/>
</dbReference>
<evidence type="ECO:0000256" key="1">
    <source>
        <dbReference type="ARBA" id="ARBA00004604"/>
    </source>
</evidence>
<evidence type="ECO:0000256" key="3">
    <source>
        <dbReference type="ARBA" id="ARBA00022737"/>
    </source>
</evidence>
<dbReference type="Pfam" id="PF08154">
    <property type="entry name" value="NLE"/>
    <property type="match status" value="1"/>
</dbReference>
<keyword evidence="2 6" id="KW-0853">WD repeat</keyword>
<dbReference type="Pfam" id="PF00400">
    <property type="entry name" value="WD40"/>
    <property type="match status" value="7"/>
</dbReference>
<dbReference type="Proteomes" id="UP000256970">
    <property type="component" value="Unassembled WGS sequence"/>
</dbReference>
<gene>
    <name evidence="8" type="ORF">BQ4739_LOCUS4271</name>
</gene>
<dbReference type="PROSITE" id="PS50294">
    <property type="entry name" value="WD_REPEATS_REGION"/>
    <property type="match status" value="6"/>
</dbReference>
<feature type="repeat" description="WD" evidence="6">
    <location>
        <begin position="408"/>
        <end position="449"/>
    </location>
</feature>
<feature type="repeat" description="WD" evidence="6">
    <location>
        <begin position="199"/>
        <end position="245"/>
    </location>
</feature>
<feature type="repeat" description="WD" evidence="6">
    <location>
        <begin position="366"/>
        <end position="398"/>
    </location>
</feature>
<evidence type="ECO:0000256" key="4">
    <source>
        <dbReference type="ARBA" id="ARBA00023242"/>
    </source>
</evidence>
<dbReference type="SMART" id="SM00320">
    <property type="entry name" value="WD40"/>
    <property type="match status" value="8"/>
</dbReference>
<feature type="repeat" description="WD" evidence="6">
    <location>
        <begin position="450"/>
        <end position="483"/>
    </location>
</feature>
<dbReference type="CDD" id="cd00200">
    <property type="entry name" value="WD40"/>
    <property type="match status" value="1"/>
</dbReference>
<feature type="repeat" description="WD" evidence="6">
    <location>
        <begin position="246"/>
        <end position="286"/>
    </location>
</feature>
<organism evidence="8 9">
    <name type="scientific">Tetradesmus obliquus</name>
    <name type="common">Green alga</name>
    <name type="synonym">Acutodesmus obliquus</name>
    <dbReference type="NCBI Taxonomy" id="3088"/>
    <lineage>
        <taxon>Eukaryota</taxon>
        <taxon>Viridiplantae</taxon>
        <taxon>Chlorophyta</taxon>
        <taxon>core chlorophytes</taxon>
        <taxon>Chlorophyceae</taxon>
        <taxon>CS clade</taxon>
        <taxon>Sphaeropleales</taxon>
        <taxon>Scenedesmaceae</taxon>
        <taxon>Tetradesmus</taxon>
    </lineage>
</organism>
<dbReference type="FunFam" id="2.130.10.10:FF:000092">
    <property type="entry name" value="notchless protein homolog"/>
    <property type="match status" value="1"/>
</dbReference>
<reference evidence="8 9" key="1">
    <citation type="submission" date="2016-10" db="EMBL/GenBank/DDBJ databases">
        <authorList>
            <person name="Cai Z."/>
        </authorList>
    </citation>
    <scope>NUCLEOTIDE SEQUENCE [LARGE SCALE GENOMIC DNA]</scope>
</reference>
<evidence type="ECO:0000256" key="2">
    <source>
        <dbReference type="ARBA" id="ARBA00022574"/>
    </source>
</evidence>
<dbReference type="PRINTS" id="PR00319">
    <property type="entry name" value="GPROTEINB"/>
</dbReference>
<dbReference type="PROSITE" id="PS50082">
    <property type="entry name" value="WD_REPEATS_2"/>
    <property type="match status" value="7"/>
</dbReference>
<feature type="repeat" description="WD" evidence="6">
    <location>
        <begin position="157"/>
        <end position="198"/>
    </location>
</feature>
<evidence type="ECO:0000256" key="6">
    <source>
        <dbReference type="PROSITE-ProRule" id="PRU00221"/>
    </source>
</evidence>
<dbReference type="InterPro" id="IPR011047">
    <property type="entry name" value="Quinoprotein_ADH-like_sf"/>
</dbReference>
<dbReference type="PROSITE" id="PS00678">
    <property type="entry name" value="WD_REPEATS_1"/>
    <property type="match status" value="2"/>
</dbReference>
<keyword evidence="9" id="KW-1185">Reference proteome</keyword>
<dbReference type="InterPro" id="IPR019775">
    <property type="entry name" value="WD40_repeat_CS"/>
</dbReference>
<name>A0A383VFL0_TETOB</name>
<accession>A0A383VFL0</accession>
<evidence type="ECO:0000313" key="8">
    <source>
        <dbReference type="EMBL" id="SZX63723.1"/>
    </source>
</evidence>
<sequence>MAAEDRPAKQPRLDPEAEAANVIIQLESAEGQQAGPALDVPHSVTPQQLEVLLNGLLQNEEKTPYSFYVEGQELSGELGEHLKKQKVSVEQSLRIVYMPQAVFRVRPVARCTASMPGHAESVLAVAFSPDGRRLASGSGDTTLRLWDLSTQLPQHECKGHRNWVLCVSWSPDATMIATGDMNGDIWLWEAATGKPLGQCKGHSKWITSLAWEPAHKALPSRRFVSGSRDCTLRVWDANTRRCIYSLGTHTMVVTCVRWGGEGLIYSSSRDTSINVWDAAEGKLVRSLKGHGHWVNTLALSTEHVLRTGAHDHTGKAPKDPQEGMQVAQQRYDAVVKGQPERLVSGSDDHTMFLWTPAASKSHIARMTGHVQLINQVTFSPDGRWVLSASFDKSIKLWDGVKGTFVATFRNHVGPVFQVAWSSDSRLFVSGSKDSTLKVWDVRTRKMMVDLPGHADEVFAVDWSPDGSGVASGGKDKMLKLWRH</sequence>
<evidence type="ECO:0000313" key="9">
    <source>
        <dbReference type="Proteomes" id="UP000256970"/>
    </source>
</evidence>
<dbReference type="InterPro" id="IPR001632">
    <property type="entry name" value="WD40_G-protein_beta-like"/>
</dbReference>
<comment type="similarity">
    <text evidence="5">Belongs to the NLE1/RSA4 family.</text>
</comment>
<proteinExistence type="inferred from homology"/>
<evidence type="ECO:0000259" key="7">
    <source>
        <dbReference type="Pfam" id="PF08154"/>
    </source>
</evidence>
<feature type="domain" description="NLE" evidence="7">
    <location>
        <begin position="22"/>
        <end position="82"/>
    </location>
</feature>
<dbReference type="InterPro" id="IPR015943">
    <property type="entry name" value="WD40/YVTN_repeat-like_dom_sf"/>
</dbReference>
<dbReference type="GO" id="GO:0005730">
    <property type="term" value="C:nucleolus"/>
    <property type="evidence" value="ECO:0007669"/>
    <property type="project" value="UniProtKB-SubCell"/>
</dbReference>
<dbReference type="STRING" id="3088.A0A383VFL0"/>
<dbReference type="InterPro" id="IPR012972">
    <property type="entry name" value="NLE"/>
</dbReference>
<dbReference type="GO" id="GO:0000027">
    <property type="term" value="P:ribosomal large subunit assembly"/>
    <property type="evidence" value="ECO:0007669"/>
    <property type="project" value="TreeGrafter"/>
</dbReference>
<protein>
    <recommendedName>
        <fullName evidence="7">NLE domain-containing protein</fullName>
    </recommendedName>
</protein>
<dbReference type="InterPro" id="IPR020472">
    <property type="entry name" value="WD40_PAC1"/>
</dbReference>
<keyword evidence="3" id="KW-0677">Repeat</keyword>
<keyword evidence="4" id="KW-0539">Nucleus</keyword>